<name>A0A2T3JFJ8_9GAMM</name>
<protein>
    <submittedName>
        <fullName evidence="2">Glycine reductase</fullName>
    </submittedName>
</protein>
<proteinExistence type="predicted"/>
<dbReference type="NCBIfam" id="NF040747">
    <property type="entry name" value="reduct_C_alpha"/>
    <property type="match status" value="1"/>
</dbReference>
<evidence type="ECO:0000256" key="1">
    <source>
        <dbReference type="PIRSR" id="PIRSR036593-50"/>
    </source>
</evidence>
<evidence type="ECO:0000313" key="2">
    <source>
        <dbReference type="EMBL" id="PSU47704.1"/>
    </source>
</evidence>
<dbReference type="OrthoDB" id="9769886at2"/>
<evidence type="ECO:0000313" key="3">
    <source>
        <dbReference type="Proteomes" id="UP000240987"/>
    </source>
</evidence>
<dbReference type="InterPro" id="IPR012116">
    <property type="entry name" value="Gly_reductase_pC_asu"/>
</dbReference>
<keyword evidence="3" id="KW-1185">Reference proteome</keyword>
<dbReference type="GO" id="GO:0016747">
    <property type="term" value="F:acyltransferase activity, transferring groups other than amino-acyl groups"/>
    <property type="evidence" value="ECO:0007669"/>
    <property type="project" value="InterPro"/>
</dbReference>
<dbReference type="Pfam" id="PF02504">
    <property type="entry name" value="FA_synthesis"/>
    <property type="match status" value="1"/>
</dbReference>
<dbReference type="Gene3D" id="3.40.718.10">
    <property type="entry name" value="Isopropylmalate Dehydrogenase"/>
    <property type="match status" value="1"/>
</dbReference>
<reference evidence="2 3" key="1">
    <citation type="submission" date="2018-01" db="EMBL/GenBank/DDBJ databases">
        <title>Whole genome sequencing of Histamine producing bacteria.</title>
        <authorList>
            <person name="Butler K."/>
        </authorList>
    </citation>
    <scope>NUCLEOTIDE SEQUENCE [LARGE SCALE GENOMIC DNA]</scope>
    <source>
        <strain evidence="2 3">JCM 12947</strain>
    </source>
</reference>
<gene>
    <name evidence="2" type="ORF">C9J12_14250</name>
</gene>
<dbReference type="SUPFAM" id="SSF53659">
    <property type="entry name" value="Isocitrate/Isopropylmalate dehydrogenase-like"/>
    <property type="match status" value="1"/>
</dbReference>
<dbReference type="RefSeq" id="WP_107243328.1">
    <property type="nucleotide sequence ID" value="NZ_PYMJ01000013.1"/>
</dbReference>
<feature type="active site" evidence="1">
    <location>
        <position position="373"/>
    </location>
</feature>
<dbReference type="Proteomes" id="UP000240987">
    <property type="component" value="Unassembled WGS sequence"/>
</dbReference>
<dbReference type="EMBL" id="PYMJ01000013">
    <property type="protein sequence ID" value="PSU47704.1"/>
    <property type="molecule type" value="Genomic_DNA"/>
</dbReference>
<sequence>MQNANQQGNQNINQQLSDTFSAMADGLLSGQCDRKTRIGLTLIGSELGEAELLHGAQLVSRQYSDIELVLIGGDQAGAFEHHPASNLTECHQVMEQLFSDKQIDGCVTLHYAFPLGVSTMGKVVTPGTGREMFIASTTGTSDTNRQAALLKNTIYGIALAKASGIEKPSVGVLNIDGAAQCERGLKELQQAGYDIHFADSSRADGGIAMRGNDLLRGTPDVMVTDSLTGNLLMKMFSSFTTGGSFEASGFGYGPGLSKDGCADGQLVSIISRASGAPVVAGAIRLCADAAKGEVMKRVNEEWEAASLAGINNLVNKYKQPVATDTKSDVKADVIAPPEKVTDTDIGGIDILEIEDACQVLWKMNIFARTGMGCTGPIILVAKEDKEAAKAKLVEAKYL</sequence>
<comment type="caution">
    <text evidence="2">The sequence shown here is derived from an EMBL/GenBank/DDBJ whole genome shotgun (WGS) entry which is preliminary data.</text>
</comment>
<accession>A0A2T3JFJ8</accession>
<organism evidence="2 3">
    <name type="scientific">Photobacterium frigidiphilum</name>
    <dbReference type="NCBI Taxonomy" id="264736"/>
    <lineage>
        <taxon>Bacteria</taxon>
        <taxon>Pseudomonadati</taxon>
        <taxon>Pseudomonadota</taxon>
        <taxon>Gammaproteobacteria</taxon>
        <taxon>Vibrionales</taxon>
        <taxon>Vibrionaceae</taxon>
        <taxon>Photobacterium</taxon>
    </lineage>
</organism>
<dbReference type="AlphaFoldDB" id="A0A2T3JFJ8"/>
<dbReference type="GO" id="GO:0006633">
    <property type="term" value="P:fatty acid biosynthetic process"/>
    <property type="evidence" value="ECO:0007669"/>
    <property type="project" value="InterPro"/>
</dbReference>
<dbReference type="PIRSF" id="PIRSF036593">
    <property type="entry name" value="GrdD"/>
    <property type="match status" value="1"/>
</dbReference>
<dbReference type="InterPro" id="IPR003664">
    <property type="entry name" value="FA_synthesis"/>
</dbReference>